<comment type="catalytic activity">
    <reaction evidence="4">
        <text>cyclic dehypoxanthinylfutalosinate = 1,4-dihydroxy-6-naphthoate + dihydroxyacetone</text>
        <dbReference type="Rhea" id="RHEA:33087"/>
        <dbReference type="ChEBI" id="CHEBI:16016"/>
        <dbReference type="ChEBI" id="CHEBI:64254"/>
        <dbReference type="ChEBI" id="CHEBI:64270"/>
        <dbReference type="EC" id="4.1.99.29"/>
    </reaction>
</comment>
<dbReference type="Proteomes" id="UP000255423">
    <property type="component" value="Unassembled WGS sequence"/>
</dbReference>
<accession>A0A380S8J0</accession>
<name>A0A380S8J0_FIBSU</name>
<feature type="binding site" evidence="4">
    <location>
        <begin position="106"/>
        <end position="107"/>
    </location>
    <ligand>
        <name>substrate</name>
    </ligand>
</feature>
<dbReference type="PANTHER" id="PTHR37167">
    <property type="entry name" value="1,4-DIHYDROXY-6-NAPHTOATE SYNTHASE"/>
    <property type="match status" value="1"/>
</dbReference>
<keyword evidence="2 4" id="KW-0474">Menaquinone biosynthesis</keyword>
<dbReference type="GO" id="GO:0016830">
    <property type="term" value="F:carbon-carbon lyase activity"/>
    <property type="evidence" value="ECO:0007669"/>
    <property type="project" value="UniProtKB-UniRule"/>
</dbReference>
<evidence type="ECO:0000256" key="3">
    <source>
        <dbReference type="ARBA" id="ARBA00023239"/>
    </source>
</evidence>
<gene>
    <name evidence="4" type="primary">mqnD</name>
    <name evidence="5" type="ORF">SAMN05661053_2453</name>
</gene>
<organism evidence="5 6">
    <name type="scientific">Fibrobacter succinogenes</name>
    <name type="common">Bacteroides succinogenes</name>
    <dbReference type="NCBI Taxonomy" id="833"/>
    <lineage>
        <taxon>Bacteria</taxon>
        <taxon>Pseudomonadati</taxon>
        <taxon>Fibrobacterota</taxon>
        <taxon>Fibrobacteria</taxon>
        <taxon>Fibrobacterales</taxon>
        <taxon>Fibrobacteraceae</taxon>
        <taxon>Fibrobacter</taxon>
    </lineage>
</organism>
<dbReference type="HAMAP" id="MF_00996">
    <property type="entry name" value="MqnD"/>
    <property type="match status" value="1"/>
</dbReference>
<reference evidence="5 6" key="1">
    <citation type="submission" date="2017-08" db="EMBL/GenBank/DDBJ databases">
        <authorList>
            <person name="de Groot N.N."/>
        </authorList>
    </citation>
    <scope>NUCLEOTIDE SEQUENCE [LARGE SCALE GENOMIC DNA]</scope>
    <source>
        <strain evidence="5 6">HM2</strain>
    </source>
</reference>
<dbReference type="EC" id="4.1.99.29" evidence="4"/>
<dbReference type="GO" id="GO:0009234">
    <property type="term" value="P:menaquinone biosynthetic process"/>
    <property type="evidence" value="ECO:0007669"/>
    <property type="project" value="UniProtKB-UniRule"/>
</dbReference>
<comment type="similarity">
    <text evidence="4">Belongs to the MqnA/MqnD family. MqnD subfamily.</text>
</comment>
<dbReference type="EMBL" id="UHJL01000003">
    <property type="protein sequence ID" value="SUQ25038.1"/>
    <property type="molecule type" value="Genomic_DNA"/>
</dbReference>
<dbReference type="SUPFAM" id="SSF53850">
    <property type="entry name" value="Periplasmic binding protein-like II"/>
    <property type="match status" value="1"/>
</dbReference>
<dbReference type="UniPathway" id="UPA00079"/>
<dbReference type="RefSeq" id="WP_109573357.1">
    <property type="nucleotide sequence ID" value="NZ_UHJL01000003.1"/>
</dbReference>
<dbReference type="AlphaFoldDB" id="A0A380S8J0"/>
<comment type="pathway">
    <text evidence="1 4">Quinol/quinone metabolism; menaquinone biosynthesis.</text>
</comment>
<evidence type="ECO:0000256" key="2">
    <source>
        <dbReference type="ARBA" id="ARBA00022428"/>
    </source>
</evidence>
<feature type="binding site" evidence="4">
    <location>
        <begin position="54"/>
        <end position="56"/>
    </location>
    <ligand>
        <name>substrate</name>
    </ligand>
</feature>
<comment type="function">
    <text evidence="4">Catalyzes the conversion of cyclic dehypoxanthine futalosine (cyclic DHFL) into 1,4-dihydroxy-6-naphthoate, a step in the biosynthesis of menaquinone (MK, vitamin K2).</text>
</comment>
<dbReference type="Gene3D" id="3.40.190.10">
    <property type="entry name" value="Periplasmic binding protein-like II"/>
    <property type="match status" value="2"/>
</dbReference>
<proteinExistence type="inferred from homology"/>
<protein>
    <recommendedName>
        <fullName evidence="4">1,4-dihydroxy-6-naphtoate synthase</fullName>
        <ecNumber evidence="4">4.1.99.29</ecNumber>
    </recommendedName>
    <alternativeName>
        <fullName evidence="4">Menaquinone biosynthetic enzyme MqnD</fullName>
    </alternativeName>
</protein>
<evidence type="ECO:0000256" key="4">
    <source>
        <dbReference type="HAMAP-Rule" id="MF_00996"/>
    </source>
</evidence>
<dbReference type="Pfam" id="PF02621">
    <property type="entry name" value="VitK2_biosynth"/>
    <property type="match status" value="1"/>
</dbReference>
<dbReference type="InterPro" id="IPR003773">
    <property type="entry name" value="Menaquinone_biosynth"/>
</dbReference>
<evidence type="ECO:0000313" key="5">
    <source>
        <dbReference type="EMBL" id="SUQ25038.1"/>
    </source>
</evidence>
<evidence type="ECO:0000256" key="1">
    <source>
        <dbReference type="ARBA" id="ARBA00004863"/>
    </source>
</evidence>
<keyword evidence="3 4" id="KW-0456">Lyase</keyword>
<dbReference type="PANTHER" id="PTHR37167:SF1">
    <property type="entry name" value="1,4-DIHYDROXY-6-NAPHTOATE SYNTHASE"/>
    <property type="match status" value="1"/>
</dbReference>
<dbReference type="InterPro" id="IPR030869">
    <property type="entry name" value="MqnD"/>
</dbReference>
<evidence type="ECO:0000313" key="6">
    <source>
        <dbReference type="Proteomes" id="UP000255423"/>
    </source>
</evidence>
<feature type="active site" description="Proton acceptor" evidence="4">
    <location>
        <position position="149"/>
    </location>
</feature>
<sequence length="263" mass="29445">MQLSLGISTCPNDTFIYEALLQGLENSPFEWKVTFADVQTLNEMVLRGELDVAKISAQVYPQIAETYRCLGCGGAIGYGCGPLLLSSESGSFNPDLPTTLPGANTTAALLFRFWYAHQFKNAPKLEYALFNEVYQGLLHKSIPQGVTIHEHRFTWKRDGLHLLQDLGAYWEQETGSPIPLGIAVAKKDLGFAEIESIEKEIRASLRIARQRQNPVTPFIVEKAQIDDDEVIKSHIAMFVNDFSENVGEAGWRALENLWRLSHC</sequence>
<dbReference type="CDD" id="cd13635">
    <property type="entry name" value="PBP2_Ttha1568_Mqnd"/>
    <property type="match status" value="1"/>
</dbReference>